<feature type="region of interest" description="Disordered" evidence="9">
    <location>
        <begin position="141"/>
        <end position="170"/>
    </location>
</feature>
<evidence type="ECO:0000256" key="6">
    <source>
        <dbReference type="ARBA" id="ARBA00022989"/>
    </source>
</evidence>
<keyword evidence="5" id="KW-0999">Mitochondrion inner membrane</keyword>
<evidence type="ECO:0000256" key="3">
    <source>
        <dbReference type="ARBA" id="ARBA00017689"/>
    </source>
</evidence>
<keyword evidence="6" id="KW-1133">Transmembrane helix</keyword>
<gene>
    <name evidence="10" type="ORF">H4219_002078</name>
</gene>
<name>A0A9W8A253_9FUNG</name>
<keyword evidence="7" id="KW-0496">Mitochondrion</keyword>
<dbReference type="Pfam" id="PF12597">
    <property type="entry name" value="Cox20"/>
    <property type="match status" value="1"/>
</dbReference>
<comment type="similarity">
    <text evidence="2">Belongs to the COX20 family.</text>
</comment>
<evidence type="ECO:0000256" key="5">
    <source>
        <dbReference type="ARBA" id="ARBA00022792"/>
    </source>
</evidence>
<keyword evidence="8" id="KW-0472">Membrane</keyword>
<keyword evidence="4" id="KW-0812">Transmembrane</keyword>
<dbReference type="InterPro" id="IPR022533">
    <property type="entry name" value="Cox20"/>
</dbReference>
<evidence type="ECO:0000256" key="7">
    <source>
        <dbReference type="ARBA" id="ARBA00023128"/>
    </source>
</evidence>
<feature type="compositionally biased region" description="Polar residues" evidence="9">
    <location>
        <begin position="1"/>
        <end position="21"/>
    </location>
</feature>
<keyword evidence="11" id="KW-1185">Reference proteome</keyword>
<accession>A0A9W8A253</accession>
<comment type="subcellular location">
    <subcellularLocation>
        <location evidence="1">Mitochondrion inner membrane</location>
    </subcellularLocation>
</comment>
<dbReference type="GO" id="GO:0033617">
    <property type="term" value="P:mitochondrial respiratory chain complex IV assembly"/>
    <property type="evidence" value="ECO:0007669"/>
    <property type="project" value="InterPro"/>
</dbReference>
<comment type="caution">
    <text evidence="10">The sequence shown here is derived from an EMBL/GenBank/DDBJ whole genome shotgun (WGS) entry which is preliminary data.</text>
</comment>
<evidence type="ECO:0000256" key="1">
    <source>
        <dbReference type="ARBA" id="ARBA00004273"/>
    </source>
</evidence>
<evidence type="ECO:0000256" key="2">
    <source>
        <dbReference type="ARBA" id="ARBA00009575"/>
    </source>
</evidence>
<feature type="compositionally biased region" description="Polar residues" evidence="9">
    <location>
        <begin position="41"/>
        <end position="52"/>
    </location>
</feature>
<feature type="compositionally biased region" description="Low complexity" evidence="9">
    <location>
        <begin position="22"/>
        <end position="39"/>
    </location>
</feature>
<dbReference type="GO" id="GO:0005743">
    <property type="term" value="C:mitochondrial inner membrane"/>
    <property type="evidence" value="ECO:0007669"/>
    <property type="project" value="UniProtKB-SubCell"/>
</dbReference>
<evidence type="ECO:0000313" key="11">
    <source>
        <dbReference type="Proteomes" id="UP001150538"/>
    </source>
</evidence>
<evidence type="ECO:0000256" key="9">
    <source>
        <dbReference type="SAM" id="MobiDB-lite"/>
    </source>
</evidence>
<proteinExistence type="inferred from homology"/>
<dbReference type="PANTHER" id="PTHR31586">
    <property type="entry name" value="CYTOCHROME C OXIDASE PROTEIN 20"/>
    <property type="match status" value="1"/>
</dbReference>
<evidence type="ECO:0000313" key="10">
    <source>
        <dbReference type="EMBL" id="KAJ1919316.1"/>
    </source>
</evidence>
<sequence>MAIEDTNVNSDQAKNTQGVPNTTQTPTDPPSSSTSSEQQNKQRPTFSESFRNQSIDGFKNVAKLPCAREGLMYGIGTGFVAGVLRFIQKGNVMSAGNWAVGTFVAVAIIGKEACHFQRRHQHAKIATALKNASVKSTMKVEKVGDEAPGNATAPKRNSDNPSNDTTSTQL</sequence>
<feature type="compositionally biased region" description="Polar residues" evidence="9">
    <location>
        <begin position="159"/>
        <end position="170"/>
    </location>
</feature>
<dbReference type="OrthoDB" id="14603at2759"/>
<evidence type="ECO:0000256" key="4">
    <source>
        <dbReference type="ARBA" id="ARBA00022692"/>
    </source>
</evidence>
<organism evidence="10 11">
    <name type="scientific">Mycoemilia scoparia</name>
    <dbReference type="NCBI Taxonomy" id="417184"/>
    <lineage>
        <taxon>Eukaryota</taxon>
        <taxon>Fungi</taxon>
        <taxon>Fungi incertae sedis</taxon>
        <taxon>Zoopagomycota</taxon>
        <taxon>Kickxellomycotina</taxon>
        <taxon>Kickxellomycetes</taxon>
        <taxon>Kickxellales</taxon>
        <taxon>Kickxellaceae</taxon>
        <taxon>Mycoemilia</taxon>
    </lineage>
</organism>
<protein>
    <recommendedName>
        <fullName evidence="3">Cytochrome c oxidase assembly protein COX20, mitochondrial</fullName>
    </recommendedName>
</protein>
<feature type="region of interest" description="Disordered" evidence="9">
    <location>
        <begin position="1"/>
        <end position="52"/>
    </location>
</feature>
<dbReference type="AlphaFoldDB" id="A0A9W8A253"/>
<dbReference type="PANTHER" id="PTHR31586:SF1">
    <property type="entry name" value="CYTOCHROME C OXIDASE ASSEMBLY PROTEIN COX20, MITOCHONDRIAL"/>
    <property type="match status" value="1"/>
</dbReference>
<evidence type="ECO:0000256" key="8">
    <source>
        <dbReference type="ARBA" id="ARBA00023136"/>
    </source>
</evidence>
<dbReference type="EMBL" id="JANBPU010000029">
    <property type="protein sequence ID" value="KAJ1919316.1"/>
    <property type="molecule type" value="Genomic_DNA"/>
</dbReference>
<dbReference type="Proteomes" id="UP001150538">
    <property type="component" value="Unassembled WGS sequence"/>
</dbReference>
<reference evidence="10" key="1">
    <citation type="submission" date="2022-07" db="EMBL/GenBank/DDBJ databases">
        <title>Phylogenomic reconstructions and comparative analyses of Kickxellomycotina fungi.</title>
        <authorList>
            <person name="Reynolds N.K."/>
            <person name="Stajich J.E."/>
            <person name="Barry K."/>
            <person name="Grigoriev I.V."/>
            <person name="Crous P."/>
            <person name="Smith M.E."/>
        </authorList>
    </citation>
    <scope>NUCLEOTIDE SEQUENCE</scope>
    <source>
        <strain evidence="10">NBRC 100468</strain>
    </source>
</reference>